<dbReference type="InterPro" id="IPR041692">
    <property type="entry name" value="HHH_9"/>
</dbReference>
<accession>A0A0G3WJE7</accession>
<dbReference type="InterPro" id="IPR023323">
    <property type="entry name" value="Tex-like_dom_sf"/>
</dbReference>
<dbReference type="Pfam" id="PF00575">
    <property type="entry name" value="S1"/>
    <property type="match status" value="1"/>
</dbReference>
<dbReference type="InterPro" id="IPR032639">
    <property type="entry name" value="Tex_YqgF"/>
</dbReference>
<dbReference type="InterPro" id="IPR012337">
    <property type="entry name" value="RNaseH-like_sf"/>
</dbReference>
<dbReference type="Gene3D" id="2.40.50.140">
    <property type="entry name" value="Nucleic acid-binding proteins"/>
    <property type="match status" value="1"/>
</dbReference>
<proteinExistence type="predicted"/>
<dbReference type="GO" id="GO:0006412">
    <property type="term" value="P:translation"/>
    <property type="evidence" value="ECO:0007669"/>
    <property type="project" value="TreeGrafter"/>
</dbReference>
<dbReference type="Pfam" id="PF16921">
    <property type="entry name" value="Tex_YqgF"/>
    <property type="match status" value="1"/>
</dbReference>
<dbReference type="Pfam" id="PF12836">
    <property type="entry name" value="HHH_3"/>
    <property type="match status" value="1"/>
</dbReference>
<dbReference type="InterPro" id="IPR003029">
    <property type="entry name" value="S1_domain"/>
</dbReference>
<dbReference type="InterPro" id="IPR018974">
    <property type="entry name" value="Tex-like_N"/>
</dbReference>
<dbReference type="Gene3D" id="1.10.150.310">
    <property type="entry name" value="Tex RuvX-like domain-like"/>
    <property type="match status" value="1"/>
</dbReference>
<dbReference type="PANTHER" id="PTHR10724:SF10">
    <property type="entry name" value="S1 RNA-BINDING DOMAIN-CONTAINING PROTEIN 1"/>
    <property type="match status" value="1"/>
</dbReference>
<dbReference type="SUPFAM" id="SSF53098">
    <property type="entry name" value="Ribonuclease H-like"/>
    <property type="match status" value="1"/>
</dbReference>
<dbReference type="FunFam" id="1.10.10.650:FF:000001">
    <property type="entry name" value="S1 RNA-binding domain 1"/>
    <property type="match status" value="1"/>
</dbReference>
<dbReference type="InterPro" id="IPR037027">
    <property type="entry name" value="YqgF/RNaseH-like_dom_sf"/>
</dbReference>
<dbReference type="GO" id="GO:0003729">
    <property type="term" value="F:mRNA binding"/>
    <property type="evidence" value="ECO:0007669"/>
    <property type="project" value="TreeGrafter"/>
</dbReference>
<dbReference type="InterPro" id="IPR050437">
    <property type="entry name" value="Ribos_protein_bS1-like"/>
</dbReference>
<dbReference type="Gene3D" id="3.30.420.140">
    <property type="entry name" value="YqgF/RNase H-like domain"/>
    <property type="match status" value="1"/>
</dbReference>
<dbReference type="RefSeq" id="WP_052569826.1">
    <property type="nucleotide sequence ID" value="NZ_CP009498.1"/>
</dbReference>
<dbReference type="InterPro" id="IPR012340">
    <property type="entry name" value="NA-bd_OB-fold"/>
</dbReference>
<dbReference type="GO" id="GO:0003735">
    <property type="term" value="F:structural constituent of ribosome"/>
    <property type="evidence" value="ECO:0007669"/>
    <property type="project" value="TreeGrafter"/>
</dbReference>
<gene>
    <name evidence="2" type="primary">tex</name>
    <name evidence="2" type="ORF">Epro_0235</name>
</gene>
<evidence type="ECO:0000313" key="3">
    <source>
        <dbReference type="Proteomes" id="UP000035337"/>
    </source>
</evidence>
<keyword evidence="3" id="KW-1185">Reference proteome</keyword>
<dbReference type="InterPro" id="IPR023319">
    <property type="entry name" value="Tex-like_HTH_dom_sf"/>
</dbReference>
<dbReference type="InterPro" id="IPR006641">
    <property type="entry name" value="YqgF/RNaseH-like_dom"/>
</dbReference>
<dbReference type="AlphaFoldDB" id="A0A0G3WJE7"/>
<dbReference type="SUPFAM" id="SSF158832">
    <property type="entry name" value="Tex N-terminal region-like"/>
    <property type="match status" value="1"/>
</dbReference>
<organism evidence="2 3">
    <name type="scientific">Endomicrobium proavitum</name>
    <dbReference type="NCBI Taxonomy" id="1408281"/>
    <lineage>
        <taxon>Bacteria</taxon>
        <taxon>Pseudomonadati</taxon>
        <taxon>Elusimicrobiota</taxon>
        <taxon>Endomicrobiia</taxon>
        <taxon>Endomicrobiales</taxon>
        <taxon>Endomicrobiaceae</taxon>
        <taxon>Endomicrobium</taxon>
    </lineage>
</organism>
<dbReference type="SMART" id="SM00732">
    <property type="entry name" value="YqgFc"/>
    <property type="match status" value="1"/>
</dbReference>
<dbReference type="Pfam" id="PF17674">
    <property type="entry name" value="HHH_9"/>
    <property type="match status" value="1"/>
</dbReference>
<dbReference type="GO" id="GO:0006139">
    <property type="term" value="P:nucleobase-containing compound metabolic process"/>
    <property type="evidence" value="ECO:0007669"/>
    <property type="project" value="InterPro"/>
</dbReference>
<reference evidence="2 3" key="1">
    <citation type="submission" date="2014-09" db="EMBL/GenBank/DDBJ databases">
        <title>Complete genome sequence of Endomicrobium proavitum.</title>
        <authorList>
            <person name="Zheng H."/>
        </authorList>
    </citation>
    <scope>NUCLEOTIDE SEQUENCE [LARGE SCALE GENOMIC DNA]</scope>
    <source>
        <strain evidence="2 3">Rsa215</strain>
    </source>
</reference>
<dbReference type="EMBL" id="CP009498">
    <property type="protein sequence ID" value="AKL97614.1"/>
    <property type="molecule type" value="Genomic_DNA"/>
</dbReference>
<dbReference type="Pfam" id="PF09371">
    <property type="entry name" value="Tex_N"/>
    <property type="match status" value="1"/>
</dbReference>
<dbReference type="PROSITE" id="PS50126">
    <property type="entry name" value="S1"/>
    <property type="match status" value="1"/>
</dbReference>
<dbReference type="FunFam" id="2.40.50.140:FF:000051">
    <property type="entry name" value="RNA-binding transcriptional accessory protein"/>
    <property type="match status" value="1"/>
</dbReference>
<dbReference type="Proteomes" id="UP000035337">
    <property type="component" value="Chromosome"/>
</dbReference>
<dbReference type="SUPFAM" id="SSF47781">
    <property type="entry name" value="RuvA domain 2-like"/>
    <property type="match status" value="2"/>
</dbReference>
<dbReference type="FunFam" id="1.10.150.310:FF:000001">
    <property type="entry name" value="RNA-binding transcriptional accessory protein"/>
    <property type="match status" value="1"/>
</dbReference>
<dbReference type="CDD" id="cd05685">
    <property type="entry name" value="S1_Tex"/>
    <property type="match status" value="1"/>
</dbReference>
<dbReference type="FunFam" id="3.30.420.140:FF:000001">
    <property type="entry name" value="RNA-binding transcriptional accessory protein"/>
    <property type="match status" value="1"/>
</dbReference>
<name>A0A0G3WJE7_9BACT</name>
<dbReference type="Pfam" id="PF22706">
    <property type="entry name" value="Tex_central_region"/>
    <property type="match status" value="1"/>
</dbReference>
<dbReference type="InterPro" id="IPR055179">
    <property type="entry name" value="Tex-like_central_region"/>
</dbReference>
<dbReference type="PATRIC" id="fig|1408281.3.peg.243"/>
<sequence length="719" mass="79484">MSAKQIIEWISSELSLGEAGVKNTVSMLSDGDTVPFISRYRKEKTGNLTEVNVRDISDKLQYYIELEARKETILKSIEEQKKLTPELKAKIENCREKTKLEDLYLPYKPKRQTKATVAKAAGLEPLAVEILAQTLSMKEDRQKFLEKYLNEEKGIDTIEKAVIGAIDIIAEQISDDANIRGKLRTFITSTGQIRSKATKAAANIKTKFEMYYDYAEPLKTVPGHRLLAIRRATKEEVLTWKIVVEDDKAVDLILTSVAKNNRSLFYPELFTAVQTAYDRHLYPSLQVEIFLSKMESVDADAINVFATNAKNLLLAAPAGHKIIMGVDPGFRTGCKVAVTDVNGNFKEYHAIFPHEPALRTKEAEEVLVDLIEEYYVELIAVGNGTASRETINFINNVLKNHTFKIQPKIVTVSEAGASVYSASPLAVAEFPNLDVTVRGAISIARRLQDPLAELVKIDPKSIGVGQYQHDVNQAQLKKQLDDTVESAVNFVGANLNSASAELLSYISGISKTVAKNIVSYRTKNGSFKDKTELKKVTGLGDKTFTQCAGFLRIPDGVNSLDNSAVHPESYGAVEKMAKDLNVKISELIGNDALIKNINPANYVTPEIGLLTLNDIIAELKKPGVDPRKDFSTAEFSEQITDIKDLQENMVLNGTVTNVTNFGAFVDIGVHQDGLIHISKLSSKFVKNPYEVVSVGDTIKVRVLKVDAELKRISLEAVGK</sequence>
<dbReference type="KEGG" id="epo:Epro_0235"/>
<dbReference type="GO" id="GO:0005737">
    <property type="term" value="C:cytoplasm"/>
    <property type="evidence" value="ECO:0007669"/>
    <property type="project" value="UniProtKB-ARBA"/>
</dbReference>
<protein>
    <submittedName>
        <fullName evidence="2">Transcriptional accessory protein</fullName>
    </submittedName>
</protein>
<dbReference type="InterPro" id="IPR044146">
    <property type="entry name" value="S1_Tex"/>
</dbReference>
<evidence type="ECO:0000259" key="1">
    <source>
        <dbReference type="PROSITE" id="PS50126"/>
    </source>
</evidence>
<dbReference type="SMART" id="SM00316">
    <property type="entry name" value="S1"/>
    <property type="match status" value="1"/>
</dbReference>
<feature type="domain" description="S1 motif" evidence="1">
    <location>
        <begin position="648"/>
        <end position="717"/>
    </location>
</feature>
<evidence type="ECO:0000313" key="2">
    <source>
        <dbReference type="EMBL" id="AKL97614.1"/>
    </source>
</evidence>
<dbReference type="Gene3D" id="1.10.3500.10">
    <property type="entry name" value="Tex N-terminal region-like"/>
    <property type="match status" value="1"/>
</dbReference>
<dbReference type="OrthoDB" id="9804714at2"/>
<dbReference type="PANTHER" id="PTHR10724">
    <property type="entry name" value="30S RIBOSOMAL PROTEIN S1"/>
    <property type="match status" value="1"/>
</dbReference>
<dbReference type="InterPro" id="IPR010994">
    <property type="entry name" value="RuvA_2-like"/>
</dbReference>
<dbReference type="SUPFAM" id="SSF50249">
    <property type="entry name" value="Nucleic acid-binding proteins"/>
    <property type="match status" value="1"/>
</dbReference>
<dbReference type="Gene3D" id="1.10.10.650">
    <property type="entry name" value="RuvA domain 2-like"/>
    <property type="match status" value="1"/>
</dbReference>
<dbReference type="STRING" id="1408281.Epro_0235"/>